<feature type="domain" description="NACHT N-terminal Helical" evidence="1">
    <location>
        <begin position="3"/>
        <end position="38"/>
    </location>
</feature>
<sequence>MRKQIADAVAGRVQPLLEHEFRGLTENGREAVLAAVRRRARSCPWRM</sequence>
<reference evidence="2 3" key="1">
    <citation type="submission" date="2013-02" db="EMBL/GenBank/DDBJ databases">
        <title>Draft Genome Sequence of Streptomyces aurantiacus, Which Produces Setomimycin.</title>
        <authorList>
            <person name="Gruening B.A."/>
            <person name="Praeg A."/>
            <person name="Erxleben A."/>
            <person name="Guenther S."/>
            <person name="Mueller M."/>
        </authorList>
    </citation>
    <scope>NUCLEOTIDE SEQUENCE [LARGE SCALE GENOMIC DNA]</scope>
    <source>
        <strain evidence="2 3">JA 4570</strain>
    </source>
</reference>
<gene>
    <name evidence="2" type="ORF">STRAU_3773</name>
</gene>
<name>S4ANY5_9ACTN</name>
<dbReference type="InterPro" id="IPR054547">
    <property type="entry name" value="NNH1"/>
</dbReference>
<accession>S4ANY5</accession>
<protein>
    <recommendedName>
        <fullName evidence="1">NACHT N-terminal Helical domain-containing protein</fullName>
    </recommendedName>
</protein>
<dbReference type="PATRIC" id="fig|1286094.4.peg.3729"/>
<dbReference type="Pfam" id="PF22733">
    <property type="entry name" value="NNH1"/>
    <property type="match status" value="1"/>
</dbReference>
<keyword evidence="3" id="KW-1185">Reference proteome</keyword>
<dbReference type="EMBL" id="AOPZ01000178">
    <property type="protein sequence ID" value="EPH43157.1"/>
    <property type="molecule type" value="Genomic_DNA"/>
</dbReference>
<organism evidence="2 3">
    <name type="scientific">Streptomyces aurantiacus JA 4570</name>
    <dbReference type="NCBI Taxonomy" id="1286094"/>
    <lineage>
        <taxon>Bacteria</taxon>
        <taxon>Bacillati</taxon>
        <taxon>Actinomycetota</taxon>
        <taxon>Actinomycetes</taxon>
        <taxon>Kitasatosporales</taxon>
        <taxon>Streptomycetaceae</taxon>
        <taxon>Streptomyces</taxon>
        <taxon>Streptomyces aurantiacus group</taxon>
    </lineage>
</organism>
<comment type="caution">
    <text evidence="2">The sequence shown here is derived from an EMBL/GenBank/DDBJ whole genome shotgun (WGS) entry which is preliminary data.</text>
</comment>
<evidence type="ECO:0000313" key="2">
    <source>
        <dbReference type="EMBL" id="EPH43157.1"/>
    </source>
</evidence>
<dbReference type="AlphaFoldDB" id="S4ANY5"/>
<dbReference type="Proteomes" id="UP000014629">
    <property type="component" value="Unassembled WGS sequence"/>
</dbReference>
<dbReference type="RefSeq" id="WP_016641900.1">
    <property type="nucleotide sequence ID" value="NZ_AOPZ01000178.1"/>
</dbReference>
<evidence type="ECO:0000259" key="1">
    <source>
        <dbReference type="Pfam" id="PF22733"/>
    </source>
</evidence>
<evidence type="ECO:0000313" key="3">
    <source>
        <dbReference type="Proteomes" id="UP000014629"/>
    </source>
</evidence>
<proteinExistence type="predicted"/>